<name>A0A8S4RMS5_9NEOP</name>
<protein>
    <submittedName>
        <fullName evidence="1">Jg18475 protein</fullName>
    </submittedName>
</protein>
<dbReference type="AlphaFoldDB" id="A0A8S4RMS5"/>
<dbReference type="Proteomes" id="UP000838756">
    <property type="component" value="Unassembled WGS sequence"/>
</dbReference>
<dbReference type="EMBL" id="CAKXAJ010025321">
    <property type="protein sequence ID" value="CAH2238092.1"/>
    <property type="molecule type" value="Genomic_DNA"/>
</dbReference>
<gene>
    <name evidence="1" type="primary">jg18475</name>
    <name evidence="1" type="ORF">PAEG_LOCUS15245</name>
</gene>
<proteinExistence type="predicted"/>
<accession>A0A8S4RMS5</accession>
<keyword evidence="2" id="KW-1185">Reference proteome</keyword>
<evidence type="ECO:0000313" key="2">
    <source>
        <dbReference type="Proteomes" id="UP000838756"/>
    </source>
</evidence>
<sequence length="78" mass="8446">MILHFDFRGSRLSSSLVCSDPFALFEYGITEAEPNGLNCKCADVFIAGPETNERARDGPASLWELIEVAANSAPEPSN</sequence>
<evidence type="ECO:0000313" key="1">
    <source>
        <dbReference type="EMBL" id="CAH2238092.1"/>
    </source>
</evidence>
<comment type="caution">
    <text evidence="1">The sequence shown here is derived from an EMBL/GenBank/DDBJ whole genome shotgun (WGS) entry which is preliminary data.</text>
</comment>
<dbReference type="OrthoDB" id="7370836at2759"/>
<organism evidence="1 2">
    <name type="scientific">Pararge aegeria aegeria</name>
    <dbReference type="NCBI Taxonomy" id="348720"/>
    <lineage>
        <taxon>Eukaryota</taxon>
        <taxon>Metazoa</taxon>
        <taxon>Ecdysozoa</taxon>
        <taxon>Arthropoda</taxon>
        <taxon>Hexapoda</taxon>
        <taxon>Insecta</taxon>
        <taxon>Pterygota</taxon>
        <taxon>Neoptera</taxon>
        <taxon>Endopterygota</taxon>
        <taxon>Lepidoptera</taxon>
        <taxon>Glossata</taxon>
        <taxon>Ditrysia</taxon>
        <taxon>Papilionoidea</taxon>
        <taxon>Nymphalidae</taxon>
        <taxon>Satyrinae</taxon>
        <taxon>Satyrini</taxon>
        <taxon>Parargina</taxon>
        <taxon>Pararge</taxon>
    </lineage>
</organism>
<reference evidence="1" key="1">
    <citation type="submission" date="2022-03" db="EMBL/GenBank/DDBJ databases">
        <authorList>
            <person name="Lindestad O."/>
        </authorList>
    </citation>
    <scope>NUCLEOTIDE SEQUENCE</scope>
</reference>